<keyword evidence="1" id="KW-1133">Transmembrane helix</keyword>
<dbReference type="InterPro" id="IPR001466">
    <property type="entry name" value="Beta-lactam-related"/>
</dbReference>
<feature type="signal peptide" evidence="2">
    <location>
        <begin position="1"/>
        <end position="16"/>
    </location>
</feature>
<name>A0A8S2CZD8_9BILA</name>
<dbReference type="EMBL" id="CAJNOK010000807">
    <property type="protein sequence ID" value="CAF0776710.1"/>
    <property type="molecule type" value="Genomic_DNA"/>
</dbReference>
<evidence type="ECO:0000313" key="5">
    <source>
        <dbReference type="EMBL" id="CAF3557972.1"/>
    </source>
</evidence>
<keyword evidence="1" id="KW-0472">Membrane</keyword>
<sequence>MFLFSALLLLFLCNRAGVVVDPSNILYHETFGYRSLSNNGNVSDKRVDSDSIFLLASITKTFLAVSAMQLVERNLLELDEEINTYLVRSSLPSIKNPLLVASVENKITMRHLLTHTSGVSPKTDSRFYLPYDNYTINTTLREFCFDYLLPSGKLYSSENWLNVSVGMHYNYSNIGAALAGMVIELISNTSYSKYVEENILKPLNMSDASWTLAGLPSTNDLVEHYAFNTTLADWLEFAPNLEFRQINESWIHIGFFGIIPYPAGLLRMSALSLSKYLRMFINNGTYILKSTSIEQIRTVQYPNVSSTSGLIWTYFNFPNRPSYLGHVGIMPGVTTVMVMNPETNIGVIVLTNADTLNTEQGTAVNRQMINIVLYLFDCFEQKMMSAVKSNFSNRNSALISIFVLFSQIYYSFIK</sequence>
<reference evidence="4" key="1">
    <citation type="submission" date="2021-02" db="EMBL/GenBank/DDBJ databases">
        <authorList>
            <person name="Nowell W R."/>
        </authorList>
    </citation>
    <scope>NUCLEOTIDE SEQUENCE</scope>
</reference>
<keyword evidence="1" id="KW-0812">Transmembrane</keyword>
<evidence type="ECO:0000256" key="2">
    <source>
        <dbReference type="SAM" id="SignalP"/>
    </source>
</evidence>
<dbReference type="AlphaFoldDB" id="A0A8S2CZD8"/>
<evidence type="ECO:0000313" key="4">
    <source>
        <dbReference type="EMBL" id="CAF0776710.1"/>
    </source>
</evidence>
<protein>
    <recommendedName>
        <fullName evidence="3">Beta-lactamase-related domain-containing protein</fullName>
    </recommendedName>
</protein>
<proteinExistence type="predicted"/>
<dbReference type="SUPFAM" id="SSF56601">
    <property type="entry name" value="beta-lactamase/transpeptidase-like"/>
    <property type="match status" value="1"/>
</dbReference>
<feature type="domain" description="Beta-lactamase-related" evidence="3">
    <location>
        <begin position="19"/>
        <end position="359"/>
    </location>
</feature>
<comment type="caution">
    <text evidence="4">The sequence shown here is derived from an EMBL/GenBank/DDBJ whole genome shotgun (WGS) entry which is preliminary data.</text>
</comment>
<evidence type="ECO:0000313" key="6">
    <source>
        <dbReference type="Proteomes" id="UP000677228"/>
    </source>
</evidence>
<dbReference type="EMBL" id="CAJOBA010000807">
    <property type="protein sequence ID" value="CAF3557972.1"/>
    <property type="molecule type" value="Genomic_DNA"/>
</dbReference>
<dbReference type="InterPro" id="IPR012338">
    <property type="entry name" value="Beta-lactam/transpept-like"/>
</dbReference>
<feature type="chain" id="PRO_5035646540" description="Beta-lactamase-related domain-containing protein" evidence="2">
    <location>
        <begin position="17"/>
        <end position="414"/>
    </location>
</feature>
<accession>A0A8S2CZD8</accession>
<dbReference type="Pfam" id="PF00144">
    <property type="entry name" value="Beta-lactamase"/>
    <property type="match status" value="1"/>
</dbReference>
<feature type="transmembrane region" description="Helical" evidence="1">
    <location>
        <begin position="391"/>
        <end position="412"/>
    </location>
</feature>
<evidence type="ECO:0000256" key="1">
    <source>
        <dbReference type="SAM" id="Phobius"/>
    </source>
</evidence>
<dbReference type="Gene3D" id="3.40.710.10">
    <property type="entry name" value="DD-peptidase/beta-lactamase superfamily"/>
    <property type="match status" value="1"/>
</dbReference>
<dbReference type="PANTHER" id="PTHR43283">
    <property type="entry name" value="BETA-LACTAMASE-RELATED"/>
    <property type="match status" value="1"/>
</dbReference>
<feature type="transmembrane region" description="Helical" evidence="1">
    <location>
        <begin position="250"/>
        <end position="270"/>
    </location>
</feature>
<organism evidence="4 6">
    <name type="scientific">Didymodactylos carnosus</name>
    <dbReference type="NCBI Taxonomy" id="1234261"/>
    <lineage>
        <taxon>Eukaryota</taxon>
        <taxon>Metazoa</taxon>
        <taxon>Spiralia</taxon>
        <taxon>Gnathifera</taxon>
        <taxon>Rotifera</taxon>
        <taxon>Eurotatoria</taxon>
        <taxon>Bdelloidea</taxon>
        <taxon>Philodinida</taxon>
        <taxon>Philodinidae</taxon>
        <taxon>Didymodactylos</taxon>
    </lineage>
</organism>
<dbReference type="Proteomes" id="UP000677228">
    <property type="component" value="Unassembled WGS sequence"/>
</dbReference>
<gene>
    <name evidence="4" type="ORF">OVA965_LOCUS3380</name>
    <name evidence="5" type="ORF">TMI583_LOCUS3379</name>
</gene>
<evidence type="ECO:0000259" key="3">
    <source>
        <dbReference type="Pfam" id="PF00144"/>
    </source>
</evidence>
<dbReference type="InterPro" id="IPR050789">
    <property type="entry name" value="Diverse_Enzym_Activities"/>
</dbReference>
<dbReference type="Proteomes" id="UP000682733">
    <property type="component" value="Unassembled WGS sequence"/>
</dbReference>
<keyword evidence="2" id="KW-0732">Signal</keyword>